<keyword evidence="3" id="KW-1185">Reference proteome</keyword>
<protein>
    <submittedName>
        <fullName evidence="2">Uncharacterized protein</fullName>
    </submittedName>
</protein>
<organism evidence="2 3">
    <name type="scientific">Ephemerocybe angulata</name>
    <dbReference type="NCBI Taxonomy" id="980116"/>
    <lineage>
        <taxon>Eukaryota</taxon>
        <taxon>Fungi</taxon>
        <taxon>Dikarya</taxon>
        <taxon>Basidiomycota</taxon>
        <taxon>Agaricomycotina</taxon>
        <taxon>Agaricomycetes</taxon>
        <taxon>Agaricomycetidae</taxon>
        <taxon>Agaricales</taxon>
        <taxon>Agaricineae</taxon>
        <taxon>Psathyrellaceae</taxon>
        <taxon>Ephemerocybe</taxon>
    </lineage>
</organism>
<dbReference type="OrthoDB" id="14339at2759"/>
<name>A0A8H6MD00_9AGAR</name>
<accession>A0A8H6MD00</accession>
<dbReference type="PANTHER" id="PTHR37332:SF1">
    <property type="entry name" value="ELMO DOMAIN-CONTAINING PROTEIN"/>
    <property type="match status" value="1"/>
</dbReference>
<dbReference type="Proteomes" id="UP000521943">
    <property type="component" value="Unassembled WGS sequence"/>
</dbReference>
<dbReference type="EMBL" id="JACGCI010000003">
    <property type="protein sequence ID" value="KAF6764748.1"/>
    <property type="molecule type" value="Genomic_DNA"/>
</dbReference>
<proteinExistence type="predicted"/>
<feature type="compositionally biased region" description="Polar residues" evidence="1">
    <location>
        <begin position="54"/>
        <end position="75"/>
    </location>
</feature>
<feature type="region of interest" description="Disordered" evidence="1">
    <location>
        <begin position="54"/>
        <end position="77"/>
    </location>
</feature>
<dbReference type="PANTHER" id="PTHR37332">
    <property type="entry name" value="EXPRESSED PROTEIN"/>
    <property type="match status" value="1"/>
</dbReference>
<reference evidence="2 3" key="1">
    <citation type="submission" date="2020-07" db="EMBL/GenBank/DDBJ databases">
        <title>Comparative genomics of pyrophilous fungi reveals a link between fire events and developmental genes.</title>
        <authorList>
            <consortium name="DOE Joint Genome Institute"/>
            <person name="Steindorff A.S."/>
            <person name="Carver A."/>
            <person name="Calhoun S."/>
            <person name="Stillman K."/>
            <person name="Liu H."/>
            <person name="Lipzen A."/>
            <person name="Pangilinan J."/>
            <person name="Labutti K."/>
            <person name="Bruns T.D."/>
            <person name="Grigoriev I.V."/>
        </authorList>
    </citation>
    <scope>NUCLEOTIDE SEQUENCE [LARGE SCALE GENOMIC DNA]</scope>
    <source>
        <strain evidence="2 3">CBS 144469</strain>
    </source>
</reference>
<evidence type="ECO:0000313" key="3">
    <source>
        <dbReference type="Proteomes" id="UP000521943"/>
    </source>
</evidence>
<evidence type="ECO:0000313" key="2">
    <source>
        <dbReference type="EMBL" id="KAF6764748.1"/>
    </source>
</evidence>
<sequence>MAHFAEKPRPPPIARKSSAQNLLSQFKASNTSSNSSIPTTVSLGGTTAVGGGSTMSFTSAGSSTVNGSTPTSATPTAREWDAQSLHSDSLGGAVSPQIGQGMSVEYLRELVQKRILTLTYIRNMHEGQGHWFHTIQISRNELAMAFNNSDMKKRTMRFAVLGLSLSSLLDINQPQDLLKGLLNTITEYDQSKEEGEKSKMRLFKRTNLRRGAAGIPEFSGSFQEGDTSYLFTPHIPFALDYHETLLSLVDVISEVYNKISKLLGPSPFHPSHHMMGPLGLLTPLPGVSYLFHGEHHLPNSNDQDVASSLWGIANASLNAPGIAGPSASMMFGNMLGSPPISNWTPNLGDMVLKIDGKLKKVMSVLLKDLDELARNGIKDELASLEPLLRSRVPEGSGPSRTQQYEYDAM</sequence>
<comment type="caution">
    <text evidence="2">The sequence shown here is derived from an EMBL/GenBank/DDBJ whole genome shotgun (WGS) entry which is preliminary data.</text>
</comment>
<dbReference type="AlphaFoldDB" id="A0A8H6MD00"/>
<evidence type="ECO:0000256" key="1">
    <source>
        <dbReference type="SAM" id="MobiDB-lite"/>
    </source>
</evidence>
<gene>
    <name evidence="2" type="ORF">DFP72DRAFT_985884</name>
</gene>